<dbReference type="Pfam" id="PF00787">
    <property type="entry name" value="PX"/>
    <property type="match status" value="1"/>
</dbReference>
<name>A0A8S1N7J0_PARPR</name>
<evidence type="ECO:0000313" key="3">
    <source>
        <dbReference type="Proteomes" id="UP000688137"/>
    </source>
</evidence>
<feature type="domain" description="PX" evidence="1">
    <location>
        <begin position="73"/>
        <end position="147"/>
    </location>
</feature>
<dbReference type="EMBL" id="CAJJDM010000084">
    <property type="protein sequence ID" value="CAD8088550.1"/>
    <property type="molecule type" value="Genomic_DNA"/>
</dbReference>
<proteinExistence type="predicted"/>
<sequence>MNKKGLSLSFLEQSTKASSVELDQTQYQENSPILSFLEKQKKRIVSYIQFKVVKIQVQEKHAYYMIEVNEYGTKWIMRIRFSMLQQFQKGLCRDFKVKFTLSSHFEFNQLSTRNLKKRAIKIQTFFNQIGNNFEILNSKYCQQFLNEQKCLGSILIDYTKEYNLVLEA</sequence>
<dbReference type="GO" id="GO:0035091">
    <property type="term" value="F:phosphatidylinositol binding"/>
    <property type="evidence" value="ECO:0007669"/>
    <property type="project" value="InterPro"/>
</dbReference>
<accession>A0A8S1N7J0</accession>
<reference evidence="2" key="1">
    <citation type="submission" date="2021-01" db="EMBL/GenBank/DDBJ databases">
        <authorList>
            <consortium name="Genoscope - CEA"/>
            <person name="William W."/>
        </authorList>
    </citation>
    <scope>NUCLEOTIDE SEQUENCE</scope>
</reference>
<dbReference type="AlphaFoldDB" id="A0A8S1N7J0"/>
<comment type="caution">
    <text evidence="2">The sequence shown here is derived from an EMBL/GenBank/DDBJ whole genome shotgun (WGS) entry which is preliminary data.</text>
</comment>
<evidence type="ECO:0000313" key="2">
    <source>
        <dbReference type="EMBL" id="CAD8088550.1"/>
    </source>
</evidence>
<organism evidence="2 3">
    <name type="scientific">Paramecium primaurelia</name>
    <dbReference type="NCBI Taxonomy" id="5886"/>
    <lineage>
        <taxon>Eukaryota</taxon>
        <taxon>Sar</taxon>
        <taxon>Alveolata</taxon>
        <taxon>Ciliophora</taxon>
        <taxon>Intramacronucleata</taxon>
        <taxon>Oligohymenophorea</taxon>
        <taxon>Peniculida</taxon>
        <taxon>Parameciidae</taxon>
        <taxon>Paramecium</taxon>
    </lineage>
</organism>
<gene>
    <name evidence="2" type="ORF">PPRIM_AZ9-3.1.T0810153</name>
</gene>
<protein>
    <recommendedName>
        <fullName evidence="1">PX domain-containing protein</fullName>
    </recommendedName>
</protein>
<dbReference type="OMA" id="RAIKIQT"/>
<keyword evidence="3" id="KW-1185">Reference proteome</keyword>
<evidence type="ECO:0000259" key="1">
    <source>
        <dbReference type="Pfam" id="PF00787"/>
    </source>
</evidence>
<dbReference type="CDD" id="cd06093">
    <property type="entry name" value="PX_domain"/>
    <property type="match status" value="1"/>
</dbReference>
<dbReference type="InterPro" id="IPR001683">
    <property type="entry name" value="PX_dom"/>
</dbReference>
<dbReference type="Proteomes" id="UP000688137">
    <property type="component" value="Unassembled WGS sequence"/>
</dbReference>